<protein>
    <submittedName>
        <fullName evidence="6">NAD(P)H-dependent oxidoreductase</fullName>
    </submittedName>
</protein>
<keyword evidence="7" id="KW-1185">Reference proteome</keyword>
<dbReference type="InterPro" id="IPR005025">
    <property type="entry name" value="FMN_Rdtase-like_dom"/>
</dbReference>
<feature type="domain" description="NADPH-dependent FMN reductase-like" evidence="5">
    <location>
        <begin position="5"/>
        <end position="147"/>
    </location>
</feature>
<evidence type="ECO:0000313" key="7">
    <source>
        <dbReference type="Proteomes" id="UP001177769"/>
    </source>
</evidence>
<dbReference type="Proteomes" id="UP001177769">
    <property type="component" value="Chromosome"/>
</dbReference>
<comment type="similarity">
    <text evidence="1">Belongs to the SsuE family.</text>
</comment>
<keyword evidence="4" id="KW-0560">Oxidoreductase</keyword>
<reference evidence="6" key="1">
    <citation type="submission" date="2023-01" db="EMBL/GenBank/DDBJ databases">
        <title>Whole genome sequence of Paucibacter sp. S2-9 isolated from pond sediment.</title>
        <authorList>
            <person name="Jung J.Y."/>
        </authorList>
    </citation>
    <scope>NUCLEOTIDE SEQUENCE</scope>
    <source>
        <strain evidence="6">S2-9</strain>
    </source>
</reference>
<dbReference type="InterPro" id="IPR029039">
    <property type="entry name" value="Flavoprotein-like_sf"/>
</dbReference>
<dbReference type="PANTHER" id="PTHR43408">
    <property type="entry name" value="FMN REDUCTASE (NADPH)"/>
    <property type="match status" value="1"/>
</dbReference>
<dbReference type="PANTHER" id="PTHR43408:SF2">
    <property type="entry name" value="FMN REDUCTASE (NADPH)"/>
    <property type="match status" value="1"/>
</dbReference>
<dbReference type="Pfam" id="PF03358">
    <property type="entry name" value="FMN_red"/>
    <property type="match status" value="1"/>
</dbReference>
<proteinExistence type="inferred from homology"/>
<dbReference type="KEGG" id="pais:PFX98_16000"/>
<dbReference type="EMBL" id="CP116346">
    <property type="protein sequence ID" value="WIT10408.1"/>
    <property type="molecule type" value="Genomic_DNA"/>
</dbReference>
<evidence type="ECO:0000259" key="5">
    <source>
        <dbReference type="Pfam" id="PF03358"/>
    </source>
</evidence>
<evidence type="ECO:0000256" key="3">
    <source>
        <dbReference type="ARBA" id="ARBA00022643"/>
    </source>
</evidence>
<dbReference type="GO" id="GO:0016491">
    <property type="term" value="F:oxidoreductase activity"/>
    <property type="evidence" value="ECO:0007669"/>
    <property type="project" value="UniProtKB-KW"/>
</dbReference>
<keyword evidence="3" id="KW-0288">FMN</keyword>
<dbReference type="SUPFAM" id="SSF52218">
    <property type="entry name" value="Flavoproteins"/>
    <property type="match status" value="1"/>
</dbReference>
<dbReference type="Gene3D" id="3.40.50.360">
    <property type="match status" value="1"/>
</dbReference>
<accession>A0AA95NB24</accession>
<organism evidence="6 7">
    <name type="scientific">Paucibacter sediminis</name>
    <dbReference type="NCBI Taxonomy" id="3019553"/>
    <lineage>
        <taxon>Bacteria</taxon>
        <taxon>Pseudomonadati</taxon>
        <taxon>Pseudomonadota</taxon>
        <taxon>Betaproteobacteria</taxon>
        <taxon>Burkholderiales</taxon>
        <taxon>Sphaerotilaceae</taxon>
        <taxon>Roseateles</taxon>
    </lineage>
</organism>
<gene>
    <name evidence="6" type="ORF">PFX98_16000</name>
</gene>
<evidence type="ECO:0000256" key="4">
    <source>
        <dbReference type="ARBA" id="ARBA00023002"/>
    </source>
</evidence>
<name>A0AA95NB24_9BURK</name>
<dbReference type="RefSeq" id="WP_285231476.1">
    <property type="nucleotide sequence ID" value="NZ_CP116346.1"/>
</dbReference>
<dbReference type="AlphaFoldDB" id="A0AA95NB24"/>
<dbReference type="InterPro" id="IPR051814">
    <property type="entry name" value="NAD(P)H-dep_FMN_reductase"/>
</dbReference>
<sequence>MSPYRLAVVVGSPSPASRTKLLAQALADAVAAALPVRVQLIELATLAPQLLAGGEARALAPPAQAALQALAQADLVIAATPVYKGSYTGLFKHLFDLLDPEALVGRPVLLAATGGSDRHALVLDHQLRPLFAFFRALSVPSAVYASPTDLSEAGLASAALQARIGEAAAQAVALLRTLRPRAPAAPLPGPARATASA</sequence>
<evidence type="ECO:0000256" key="1">
    <source>
        <dbReference type="ARBA" id="ARBA00005990"/>
    </source>
</evidence>
<evidence type="ECO:0000313" key="6">
    <source>
        <dbReference type="EMBL" id="WIT10408.1"/>
    </source>
</evidence>
<evidence type="ECO:0000256" key="2">
    <source>
        <dbReference type="ARBA" id="ARBA00022630"/>
    </source>
</evidence>
<keyword evidence="2" id="KW-0285">Flavoprotein</keyword>